<dbReference type="GeneID" id="63698883"/>
<name>A0A017SP46_ASPRC</name>
<protein>
    <submittedName>
        <fullName evidence="6">RTA1 like protein</fullName>
    </submittedName>
</protein>
<dbReference type="EMBL" id="KK088413">
    <property type="protein sequence ID" value="EYE98737.1"/>
    <property type="molecule type" value="Genomic_DNA"/>
</dbReference>
<feature type="transmembrane region" description="Helical" evidence="5">
    <location>
        <begin position="235"/>
        <end position="254"/>
    </location>
</feature>
<reference evidence="7" key="1">
    <citation type="journal article" date="2014" name="Nat. Commun.">
        <title>Genomic adaptations of the halophilic Dead Sea filamentous fungus Eurotium rubrum.</title>
        <authorList>
            <person name="Kis-Papo T."/>
            <person name="Weig A.R."/>
            <person name="Riley R."/>
            <person name="Persoh D."/>
            <person name="Salamov A."/>
            <person name="Sun H."/>
            <person name="Lipzen A."/>
            <person name="Wasser S.P."/>
            <person name="Rambold G."/>
            <person name="Grigoriev I.V."/>
            <person name="Nevo E."/>
        </authorList>
    </citation>
    <scope>NUCLEOTIDE SEQUENCE [LARGE SCALE GENOMIC DNA]</scope>
    <source>
        <strain evidence="7">CBS 135680</strain>
    </source>
</reference>
<dbReference type="HOGENOM" id="CLU_033465_3_1_1"/>
<keyword evidence="4 5" id="KW-0472">Membrane</keyword>
<feature type="transmembrane region" description="Helical" evidence="5">
    <location>
        <begin position="12"/>
        <end position="35"/>
    </location>
</feature>
<feature type="transmembrane region" description="Helical" evidence="5">
    <location>
        <begin position="154"/>
        <end position="178"/>
    </location>
</feature>
<dbReference type="OrthoDB" id="3358017at2759"/>
<dbReference type="PANTHER" id="PTHR31465:SF27">
    <property type="entry name" value="DOMAIN PROTEIN, PUTATIVE (AFU_ORTHOLOGUE AFUA_3G01030)-RELATED"/>
    <property type="match status" value="1"/>
</dbReference>
<feature type="transmembrane region" description="Helical" evidence="5">
    <location>
        <begin position="199"/>
        <end position="215"/>
    </location>
</feature>
<gene>
    <name evidence="6" type="ORF">EURHEDRAFT_448757</name>
</gene>
<keyword evidence="7" id="KW-1185">Reference proteome</keyword>
<evidence type="ECO:0000313" key="6">
    <source>
        <dbReference type="EMBL" id="EYE98737.1"/>
    </source>
</evidence>
<dbReference type="GO" id="GO:0016020">
    <property type="term" value="C:membrane"/>
    <property type="evidence" value="ECO:0007669"/>
    <property type="project" value="UniProtKB-SubCell"/>
</dbReference>
<accession>A0A017SP46</accession>
<evidence type="ECO:0000256" key="2">
    <source>
        <dbReference type="ARBA" id="ARBA00022692"/>
    </source>
</evidence>
<keyword evidence="2 5" id="KW-0812">Transmembrane</keyword>
<feature type="transmembrane region" description="Helical" evidence="5">
    <location>
        <begin position="76"/>
        <end position="98"/>
    </location>
</feature>
<dbReference type="PANTHER" id="PTHR31465">
    <property type="entry name" value="PROTEIN RTA1-RELATED"/>
    <property type="match status" value="1"/>
</dbReference>
<dbReference type="Pfam" id="PF04479">
    <property type="entry name" value="RTA1"/>
    <property type="match status" value="1"/>
</dbReference>
<evidence type="ECO:0000256" key="1">
    <source>
        <dbReference type="ARBA" id="ARBA00004141"/>
    </source>
</evidence>
<evidence type="ECO:0000256" key="5">
    <source>
        <dbReference type="SAM" id="Phobius"/>
    </source>
</evidence>
<proteinExistence type="predicted"/>
<dbReference type="STRING" id="1388766.A0A017SP46"/>
<keyword evidence="3 5" id="KW-1133">Transmembrane helix</keyword>
<dbReference type="Proteomes" id="UP000019804">
    <property type="component" value="Unassembled WGS sequence"/>
</dbReference>
<sequence>MAELETYKGYYLWRYIPSLAAAVIFLILFLAATLFHMWKIWKTRTMFCIVFAIGGLFEVVGFGARAAAHNSTGSVLIYSIQNVFILLGPTLFAATVYMTLGRIIRSIRAEQYSVVKVNWLTKIFVTGDVVSFLLQGTGAGIMATGSNASLGQDIIMVGLVVQVVMFILFIITAVIFQVRMHHYPTHQAFDAELPWKKHLYTLYAVSSLILVRSIFRVVEYAMGQEGYPLTHEWTLYIFDAVLMFAAMVIYGVFFPSELRVERPKSVESGGIALGGAEGV</sequence>
<dbReference type="InterPro" id="IPR007568">
    <property type="entry name" value="RTA1"/>
</dbReference>
<feature type="transmembrane region" description="Helical" evidence="5">
    <location>
        <begin position="47"/>
        <end position="64"/>
    </location>
</feature>
<evidence type="ECO:0000313" key="7">
    <source>
        <dbReference type="Proteomes" id="UP000019804"/>
    </source>
</evidence>
<feature type="transmembrane region" description="Helical" evidence="5">
    <location>
        <begin position="119"/>
        <end position="142"/>
    </location>
</feature>
<comment type="subcellular location">
    <subcellularLocation>
        <location evidence="1">Membrane</location>
        <topology evidence="1">Multi-pass membrane protein</topology>
    </subcellularLocation>
</comment>
<dbReference type="RefSeq" id="XP_040642425.1">
    <property type="nucleotide sequence ID" value="XM_040783759.1"/>
</dbReference>
<evidence type="ECO:0000256" key="3">
    <source>
        <dbReference type="ARBA" id="ARBA00022989"/>
    </source>
</evidence>
<dbReference type="AlphaFoldDB" id="A0A017SP46"/>
<organism evidence="6 7">
    <name type="scientific">Aspergillus ruber (strain CBS 135680)</name>
    <dbReference type="NCBI Taxonomy" id="1388766"/>
    <lineage>
        <taxon>Eukaryota</taxon>
        <taxon>Fungi</taxon>
        <taxon>Dikarya</taxon>
        <taxon>Ascomycota</taxon>
        <taxon>Pezizomycotina</taxon>
        <taxon>Eurotiomycetes</taxon>
        <taxon>Eurotiomycetidae</taxon>
        <taxon>Eurotiales</taxon>
        <taxon>Aspergillaceae</taxon>
        <taxon>Aspergillus</taxon>
        <taxon>Aspergillus subgen. Aspergillus</taxon>
    </lineage>
</organism>
<evidence type="ECO:0000256" key="4">
    <source>
        <dbReference type="ARBA" id="ARBA00023136"/>
    </source>
</evidence>